<dbReference type="Pfam" id="PF07715">
    <property type="entry name" value="Plug"/>
    <property type="match status" value="1"/>
</dbReference>
<evidence type="ECO:0000259" key="5">
    <source>
        <dbReference type="Pfam" id="PF07715"/>
    </source>
</evidence>
<dbReference type="Pfam" id="PF14905">
    <property type="entry name" value="OMP_b-brl_3"/>
    <property type="match status" value="1"/>
</dbReference>
<dbReference type="Pfam" id="PF13715">
    <property type="entry name" value="CarbopepD_reg_2"/>
    <property type="match status" value="1"/>
</dbReference>
<keyword evidence="7" id="KW-0675">Receptor</keyword>
<dbReference type="EMBL" id="QOVI01000002">
    <property type="protein sequence ID" value="RXG16701.1"/>
    <property type="molecule type" value="Genomic_DNA"/>
</dbReference>
<keyword evidence="3" id="KW-0998">Cell outer membrane</keyword>
<feature type="domain" description="TonB-dependent receptor plug" evidence="5">
    <location>
        <begin position="150"/>
        <end position="228"/>
    </location>
</feature>
<dbReference type="InterPro" id="IPR037066">
    <property type="entry name" value="Plug_dom_sf"/>
</dbReference>
<comment type="caution">
    <text evidence="7">The sequence shown here is derived from an EMBL/GenBank/DDBJ whole genome shotgun (WGS) entry which is preliminary data.</text>
</comment>
<comment type="subcellular location">
    <subcellularLocation>
        <location evidence="1">Cell outer membrane</location>
    </subcellularLocation>
</comment>
<dbReference type="SUPFAM" id="SSF49464">
    <property type="entry name" value="Carboxypeptidase regulatory domain-like"/>
    <property type="match status" value="1"/>
</dbReference>
<evidence type="ECO:0000256" key="2">
    <source>
        <dbReference type="ARBA" id="ARBA00023136"/>
    </source>
</evidence>
<name>A0A4Q0NXW0_9FLAO</name>
<evidence type="ECO:0000313" key="8">
    <source>
        <dbReference type="Proteomes" id="UP000289821"/>
    </source>
</evidence>
<evidence type="ECO:0000256" key="4">
    <source>
        <dbReference type="SAM" id="SignalP"/>
    </source>
</evidence>
<gene>
    <name evidence="7" type="ORF">DSM04_102282</name>
</gene>
<dbReference type="RefSeq" id="WP_128760365.1">
    <property type="nucleotide sequence ID" value="NZ_QOVI01000002.1"/>
</dbReference>
<dbReference type="Gene3D" id="2.60.40.1120">
    <property type="entry name" value="Carboxypeptidase-like, regulatory domain"/>
    <property type="match status" value="1"/>
</dbReference>
<dbReference type="Proteomes" id="UP000289821">
    <property type="component" value="Unassembled WGS sequence"/>
</dbReference>
<keyword evidence="4" id="KW-0732">Signal</keyword>
<dbReference type="OrthoDB" id="8764943at2"/>
<sequence length="815" mass="91888">MKSNQGLFSLLFILCTTLLFAQPKPTDVVTGSVTGVVIDADLNQPIPYATIVISKSNGETLTGGITNDDGVFEIKKIPEGIYTLKVQFIGYEAFERDLKIDRQHREHDMGKLNLSPVAAELDAVNIVAERTTIEQKIDRKVINVGKDLTTAGASAADIMNNIPSVNLDQQSGALTLRGNSNVQVMVDGKLSNIPPDQLLKQLPSNSIKKIELITNPSAKYNPDGMSGIINIVLHKNVNIGFNGDVSAGLAYEKNPQFNSGLNLNYRNGKFNLYSNYSNTIAKRANYGTIFREGDNSTQFFDMLNDQNSHLLKVGLDVYLNDKNTISVFTSQNSFKGEPGGTINIVYEDDATRNLLQDFGADMDNYSQQYNFDYKLDFEKEGHNIEFEADYNTFDADEDTYFDFTGATQLSDYEDFVNTKRDRTTLNLDYVNPLSDSEKLELGLQAILFNTDIGYSSTGQSFNSSGNLIPTPNTQFDYSRDIYSAYVTYGKSYKKWSYQAGVRAEQVNVAADTNSVRAFTNDYFELYPSAYVTFNPSEKNQYQVSYSRRIDRPGVGQVNPIREWSSPLVTEYGNVNLRPQFTNSIEANYTRSFEKGSITAGVFYRIIDDLINQAVYVDRFNLDRMVLTNDNFDATTAYGFEVSSNYKPLEWWSINASFDLFNQTQMGITESLDPNIENPTTADITQNTKEIENTMYNIRMINNFTATKQLTFTAFAMFRGPGKGIQFSNKSMFMTNIGARYSIFEGKGTVSLNYNDIFNTMKARFTATNPYTLQGQFNWESNTFYVGFNYRFGDSKFRAKKRKSREDNVKDDSGMF</sequence>
<reference evidence="7 8" key="1">
    <citation type="submission" date="2018-07" db="EMBL/GenBank/DDBJ databases">
        <title>Leeuwenhoekiella genomics.</title>
        <authorList>
            <person name="Tahon G."/>
            <person name="Willems A."/>
        </authorList>
    </citation>
    <scope>NUCLEOTIDE SEQUENCE [LARGE SCALE GENOMIC DNA]</scope>
    <source>
        <strain evidence="7 8">R-50232</strain>
    </source>
</reference>
<dbReference type="Gene3D" id="2.40.170.20">
    <property type="entry name" value="TonB-dependent receptor, beta-barrel domain"/>
    <property type="match status" value="1"/>
</dbReference>
<keyword evidence="2" id="KW-0472">Membrane</keyword>
<protein>
    <submittedName>
        <fullName evidence="7">Outer membrane receptor protein involved in Fe transport</fullName>
    </submittedName>
</protein>
<feature type="signal peptide" evidence="4">
    <location>
        <begin position="1"/>
        <end position="21"/>
    </location>
</feature>
<evidence type="ECO:0000256" key="1">
    <source>
        <dbReference type="ARBA" id="ARBA00004442"/>
    </source>
</evidence>
<dbReference type="PANTHER" id="PTHR40980">
    <property type="entry name" value="PLUG DOMAIN-CONTAINING PROTEIN"/>
    <property type="match status" value="1"/>
</dbReference>
<dbReference type="InterPro" id="IPR012910">
    <property type="entry name" value="Plug_dom"/>
</dbReference>
<evidence type="ECO:0000256" key="3">
    <source>
        <dbReference type="ARBA" id="ARBA00023237"/>
    </source>
</evidence>
<dbReference type="InterPro" id="IPR008969">
    <property type="entry name" value="CarboxyPept-like_regulatory"/>
</dbReference>
<evidence type="ECO:0000313" key="7">
    <source>
        <dbReference type="EMBL" id="RXG16701.1"/>
    </source>
</evidence>
<evidence type="ECO:0000259" key="6">
    <source>
        <dbReference type="Pfam" id="PF14905"/>
    </source>
</evidence>
<accession>A0A4Q0NXW0</accession>
<dbReference type="InterPro" id="IPR036942">
    <property type="entry name" value="Beta-barrel_TonB_sf"/>
</dbReference>
<dbReference type="AlphaFoldDB" id="A0A4Q0NXW0"/>
<dbReference type="GO" id="GO:0009279">
    <property type="term" value="C:cell outer membrane"/>
    <property type="evidence" value="ECO:0007669"/>
    <property type="project" value="UniProtKB-SubCell"/>
</dbReference>
<organism evidence="7 8">
    <name type="scientific">Leeuwenhoekiella aestuarii</name>
    <dbReference type="NCBI Taxonomy" id="2249426"/>
    <lineage>
        <taxon>Bacteria</taxon>
        <taxon>Pseudomonadati</taxon>
        <taxon>Bacteroidota</taxon>
        <taxon>Flavobacteriia</taxon>
        <taxon>Flavobacteriales</taxon>
        <taxon>Flavobacteriaceae</taxon>
        <taxon>Leeuwenhoekiella</taxon>
    </lineage>
</organism>
<dbReference type="SUPFAM" id="SSF56935">
    <property type="entry name" value="Porins"/>
    <property type="match status" value="1"/>
</dbReference>
<keyword evidence="8" id="KW-1185">Reference proteome</keyword>
<feature type="chain" id="PRO_5021031565" evidence="4">
    <location>
        <begin position="22"/>
        <end position="815"/>
    </location>
</feature>
<dbReference type="Gene3D" id="2.170.130.10">
    <property type="entry name" value="TonB-dependent receptor, plug domain"/>
    <property type="match status" value="1"/>
</dbReference>
<dbReference type="PANTHER" id="PTHR40980:SF4">
    <property type="entry name" value="TONB-DEPENDENT RECEPTOR-LIKE BETA-BARREL DOMAIN-CONTAINING PROTEIN"/>
    <property type="match status" value="1"/>
</dbReference>
<dbReference type="InterPro" id="IPR041700">
    <property type="entry name" value="OMP_b-brl_3"/>
</dbReference>
<feature type="domain" description="Outer membrane protein beta-barrel" evidence="6">
    <location>
        <begin position="376"/>
        <end position="789"/>
    </location>
</feature>
<proteinExistence type="predicted"/>